<protein>
    <submittedName>
        <fullName evidence="7">Uncharacterized protein</fullName>
    </submittedName>
</protein>
<dbReference type="InterPro" id="IPR018629">
    <property type="entry name" value="XK-rel"/>
</dbReference>
<evidence type="ECO:0000256" key="1">
    <source>
        <dbReference type="ARBA" id="ARBA00004141"/>
    </source>
</evidence>
<evidence type="ECO:0000256" key="3">
    <source>
        <dbReference type="ARBA" id="ARBA00022692"/>
    </source>
</evidence>
<comment type="caution">
    <text evidence="7">The sequence shown here is derived from an EMBL/GenBank/DDBJ whole genome shotgun (WGS) entry which is preliminary data.</text>
</comment>
<keyword evidence="4 6" id="KW-1133">Transmembrane helix</keyword>
<keyword evidence="5 6" id="KW-0472">Membrane</keyword>
<dbReference type="Pfam" id="PF09815">
    <property type="entry name" value="XK-related"/>
    <property type="match status" value="1"/>
</dbReference>
<feature type="transmembrane region" description="Helical" evidence="6">
    <location>
        <begin position="64"/>
        <end position="85"/>
    </location>
</feature>
<feature type="transmembrane region" description="Helical" evidence="6">
    <location>
        <begin position="33"/>
        <end position="52"/>
    </location>
</feature>
<keyword evidence="8" id="KW-1185">Reference proteome</keyword>
<organism evidence="7 8">
    <name type="scientific">Triparma strigata</name>
    <dbReference type="NCBI Taxonomy" id="1606541"/>
    <lineage>
        <taxon>Eukaryota</taxon>
        <taxon>Sar</taxon>
        <taxon>Stramenopiles</taxon>
        <taxon>Ochrophyta</taxon>
        <taxon>Bolidophyceae</taxon>
        <taxon>Parmales</taxon>
        <taxon>Triparmaceae</taxon>
        <taxon>Triparma</taxon>
    </lineage>
</organism>
<name>A0A9W7C1B7_9STRA</name>
<feature type="transmembrane region" description="Helical" evidence="6">
    <location>
        <begin position="243"/>
        <end position="262"/>
    </location>
</feature>
<evidence type="ECO:0000313" key="8">
    <source>
        <dbReference type="Proteomes" id="UP001165085"/>
    </source>
</evidence>
<keyword evidence="3 6" id="KW-0812">Transmembrane</keyword>
<comment type="subcellular location">
    <subcellularLocation>
        <location evidence="1">Membrane</location>
        <topology evidence="1">Multi-pass membrane protein</topology>
    </subcellularLocation>
</comment>
<evidence type="ECO:0000313" key="7">
    <source>
        <dbReference type="EMBL" id="GMH96175.1"/>
    </source>
</evidence>
<evidence type="ECO:0000256" key="5">
    <source>
        <dbReference type="ARBA" id="ARBA00023136"/>
    </source>
</evidence>
<feature type="transmembrane region" description="Helical" evidence="6">
    <location>
        <begin position="166"/>
        <end position="190"/>
    </location>
</feature>
<dbReference type="Proteomes" id="UP001165085">
    <property type="component" value="Unassembled WGS sequence"/>
</dbReference>
<dbReference type="OrthoDB" id="221358at2759"/>
<evidence type="ECO:0000256" key="2">
    <source>
        <dbReference type="ARBA" id="ARBA00008789"/>
    </source>
</evidence>
<evidence type="ECO:0000256" key="4">
    <source>
        <dbReference type="ARBA" id="ARBA00022989"/>
    </source>
</evidence>
<sequence length="473" mass="53748">MTTKVAPNPRHSDFGTFAYLQATMLEERFMGRLIMFGTGLFSLFDMATDIVMIRRYHDQGRKGFAKAIIATICASLLLQSFFVYIQNRRKKSTRKKIVEQIFVWTLVKPGIDAYRVAYKAPNEVGQAVTPQTEATGVRCIEMLIEAVPNAAIQLAAILGANGNRSFLAMISLFSSLSTGAFLSAVTSYEWDTNREQRRKNPLFYGYVPEGTFAKLNTFVALFMFSYFNLLVRSTWVILLPLKVGSLTTLAALSGEMLIYFIWKGARKDLSCFIRLRGVPGVIFAFLYTFMAKGIADWTALVHLRFPHSLGGMYFSFNVFINASIGFWVALTYNSEGVAEGALEKKTVLVVLCGSCAVLLLSYAYLLGSLNRDYINTFFSTKTSSKAVQETFTLNVEDELKFFIFRYNEQKWKKEIGEQVKVWLNEKLVEWAEEPPEWLNEYKKSIIPEWAVDDIKKYPSIFAKNNKRRNSLLG</sequence>
<dbReference type="EMBL" id="BRXY01000462">
    <property type="protein sequence ID" value="GMH96175.1"/>
    <property type="molecule type" value="Genomic_DNA"/>
</dbReference>
<dbReference type="GO" id="GO:0005886">
    <property type="term" value="C:plasma membrane"/>
    <property type="evidence" value="ECO:0007669"/>
    <property type="project" value="UniProtKB-ARBA"/>
</dbReference>
<feature type="transmembrane region" description="Helical" evidence="6">
    <location>
        <begin position="346"/>
        <end position="365"/>
    </location>
</feature>
<gene>
    <name evidence="7" type="ORF">TrST_g13182</name>
</gene>
<evidence type="ECO:0000256" key="6">
    <source>
        <dbReference type="SAM" id="Phobius"/>
    </source>
</evidence>
<dbReference type="AlphaFoldDB" id="A0A9W7C1B7"/>
<comment type="similarity">
    <text evidence="2">Belongs to the XK family.</text>
</comment>
<feature type="transmembrane region" description="Helical" evidence="6">
    <location>
        <begin position="313"/>
        <end position="334"/>
    </location>
</feature>
<reference evidence="8" key="1">
    <citation type="journal article" date="2023" name="Commun. Biol.">
        <title>Genome analysis of Parmales, the sister group of diatoms, reveals the evolutionary specialization of diatoms from phago-mixotrophs to photoautotrophs.</title>
        <authorList>
            <person name="Ban H."/>
            <person name="Sato S."/>
            <person name="Yoshikawa S."/>
            <person name="Yamada K."/>
            <person name="Nakamura Y."/>
            <person name="Ichinomiya M."/>
            <person name="Sato N."/>
            <person name="Blanc-Mathieu R."/>
            <person name="Endo H."/>
            <person name="Kuwata A."/>
            <person name="Ogata H."/>
        </authorList>
    </citation>
    <scope>NUCLEOTIDE SEQUENCE [LARGE SCALE GENOMIC DNA]</scope>
    <source>
        <strain evidence="8">NIES 3701</strain>
    </source>
</reference>
<feature type="transmembrane region" description="Helical" evidence="6">
    <location>
        <begin position="210"/>
        <end position="231"/>
    </location>
</feature>
<proteinExistence type="inferred from homology"/>
<accession>A0A9W7C1B7</accession>